<dbReference type="Proteomes" id="UP000001357">
    <property type="component" value="Unassembled WGS sequence"/>
</dbReference>
<evidence type="ECO:0000256" key="1">
    <source>
        <dbReference type="ARBA" id="ARBA00022723"/>
    </source>
</evidence>
<gene>
    <name evidence="7" type="ORF">MONBRDRAFT_30838</name>
</gene>
<dbReference type="PROSITE" id="PS50238">
    <property type="entry name" value="RHOGAP"/>
    <property type="match status" value="1"/>
</dbReference>
<feature type="region of interest" description="Disordered" evidence="4">
    <location>
        <begin position="175"/>
        <end position="213"/>
    </location>
</feature>
<evidence type="ECO:0000259" key="6">
    <source>
        <dbReference type="PROSITE" id="PS50238"/>
    </source>
</evidence>
<evidence type="ECO:0000259" key="5">
    <source>
        <dbReference type="PROSITE" id="PS50023"/>
    </source>
</evidence>
<dbReference type="GO" id="GO:2001136">
    <property type="term" value="P:negative regulation of endocytic recycling"/>
    <property type="evidence" value="ECO:0000318"/>
    <property type="project" value="GO_Central"/>
</dbReference>
<dbReference type="GO" id="GO:0007264">
    <property type="term" value="P:small GTPase-mediated signal transduction"/>
    <property type="evidence" value="ECO:0000318"/>
    <property type="project" value="GO_Central"/>
</dbReference>
<dbReference type="CDD" id="cd08368">
    <property type="entry name" value="LIM"/>
    <property type="match status" value="1"/>
</dbReference>
<accession>A9UPL0</accession>
<dbReference type="InterPro" id="IPR008936">
    <property type="entry name" value="Rho_GTPase_activation_prot"/>
</dbReference>
<dbReference type="GO" id="GO:0005737">
    <property type="term" value="C:cytoplasm"/>
    <property type="evidence" value="ECO:0000318"/>
    <property type="project" value="GO_Central"/>
</dbReference>
<evidence type="ECO:0000256" key="3">
    <source>
        <dbReference type="PROSITE-ProRule" id="PRU00125"/>
    </source>
</evidence>
<feature type="compositionally biased region" description="Polar residues" evidence="4">
    <location>
        <begin position="178"/>
        <end position="190"/>
    </location>
</feature>
<keyword evidence="1 3" id="KW-0479">Metal-binding</keyword>
<dbReference type="KEGG" id="mbr:MONBRDRAFT_30838"/>
<evidence type="ECO:0000256" key="2">
    <source>
        <dbReference type="ARBA" id="ARBA00022833"/>
    </source>
</evidence>
<dbReference type="STRING" id="81824.A9UPL0"/>
<evidence type="ECO:0000313" key="8">
    <source>
        <dbReference type="Proteomes" id="UP000001357"/>
    </source>
</evidence>
<name>A9UPL0_MONBE</name>
<dbReference type="SMART" id="SM00324">
    <property type="entry name" value="RhoGAP"/>
    <property type="match status" value="1"/>
</dbReference>
<dbReference type="SUPFAM" id="SSF57716">
    <property type="entry name" value="Glucocorticoid receptor-like (DNA-binding domain)"/>
    <property type="match status" value="1"/>
</dbReference>
<dbReference type="InParanoid" id="A9UPL0"/>
<dbReference type="PROSITE" id="PS00478">
    <property type="entry name" value="LIM_DOMAIN_1"/>
    <property type="match status" value="2"/>
</dbReference>
<evidence type="ECO:0000313" key="7">
    <source>
        <dbReference type="EMBL" id="EDQ92889.1"/>
    </source>
</evidence>
<dbReference type="PANTHER" id="PTHR45808">
    <property type="entry name" value="RHO GTPASE-ACTIVATING PROTEIN 68F"/>
    <property type="match status" value="1"/>
</dbReference>
<dbReference type="Pfam" id="PF00620">
    <property type="entry name" value="RhoGAP"/>
    <property type="match status" value="1"/>
</dbReference>
<dbReference type="EMBL" id="CH991543">
    <property type="protein sequence ID" value="EDQ92889.1"/>
    <property type="molecule type" value="Genomic_DNA"/>
</dbReference>
<dbReference type="Pfam" id="PF00412">
    <property type="entry name" value="LIM"/>
    <property type="match status" value="1"/>
</dbReference>
<dbReference type="Gene3D" id="2.10.110.10">
    <property type="entry name" value="Cysteine Rich Protein"/>
    <property type="match status" value="2"/>
</dbReference>
<dbReference type="RefSeq" id="XP_001742651.1">
    <property type="nucleotide sequence ID" value="XM_001742599.1"/>
</dbReference>
<keyword evidence="2 3" id="KW-0862">Zinc</keyword>
<sequence length="420" mass="46630">MSFLNSLREPFVRTHTPNTNPKAPDCQKCYRDVRQQDAPVVDVDGKFWHSKCFVCKICHENVRQEYYHVDDMILCPEHFEMRVGGFCGKCYGQLSPGERIVTTGKTKYHANCLTCGICDTAFALHERVVTYGSKGFVHPICVACSVCGSSEGQFYIDSEISPPLIRCVRCRNERGPTEAQSPHAQNSEAPNGTDLREEQDVMHSSSLNSSSTFTGVGRKPSVMAMDDLPIAQHDAVPAVVSACIEQLSKPSNIRSEGLFRVPGRAQLINDVNERFNQGQDVNLEEYGMTAEDVAGLLKMRMRQQMFPAPEAKIFYEATSLANTSLARARRHLQASSKFLLLRALSALFVKVVADETNKMNVFNLATSLGMSLFPSLPVTKTRSVLQMVVDHYDVLFEHDSDTQSIASSTLETSSARIAIL</sequence>
<dbReference type="SUPFAM" id="SSF48350">
    <property type="entry name" value="GTPase activation domain, GAP"/>
    <property type="match status" value="1"/>
</dbReference>
<dbReference type="SMART" id="SM00132">
    <property type="entry name" value="LIM"/>
    <property type="match status" value="2"/>
</dbReference>
<protein>
    <submittedName>
        <fullName evidence="7">Uncharacterized protein</fullName>
    </submittedName>
</protein>
<dbReference type="GO" id="GO:0005096">
    <property type="term" value="F:GTPase activator activity"/>
    <property type="evidence" value="ECO:0000318"/>
    <property type="project" value="GO_Central"/>
</dbReference>
<dbReference type="eggNOG" id="KOG1044">
    <property type="taxonomic scope" value="Eukaryota"/>
</dbReference>
<dbReference type="InterPro" id="IPR000198">
    <property type="entry name" value="RhoGAP_dom"/>
</dbReference>
<dbReference type="Gene3D" id="1.10.555.10">
    <property type="entry name" value="Rho GTPase activation protein"/>
    <property type="match status" value="1"/>
</dbReference>
<dbReference type="GO" id="GO:0046872">
    <property type="term" value="F:metal ion binding"/>
    <property type="evidence" value="ECO:0007669"/>
    <property type="project" value="UniProtKB-KW"/>
</dbReference>
<dbReference type="AlphaFoldDB" id="A9UPL0"/>
<evidence type="ECO:0000256" key="4">
    <source>
        <dbReference type="SAM" id="MobiDB-lite"/>
    </source>
</evidence>
<reference evidence="7 8" key="1">
    <citation type="journal article" date="2008" name="Nature">
        <title>The genome of the choanoflagellate Monosiga brevicollis and the origin of metazoans.</title>
        <authorList>
            <consortium name="JGI Sequencing"/>
            <person name="King N."/>
            <person name="Westbrook M.J."/>
            <person name="Young S.L."/>
            <person name="Kuo A."/>
            <person name="Abedin M."/>
            <person name="Chapman J."/>
            <person name="Fairclough S."/>
            <person name="Hellsten U."/>
            <person name="Isogai Y."/>
            <person name="Letunic I."/>
            <person name="Marr M."/>
            <person name="Pincus D."/>
            <person name="Putnam N."/>
            <person name="Rokas A."/>
            <person name="Wright K.J."/>
            <person name="Zuzow R."/>
            <person name="Dirks W."/>
            <person name="Good M."/>
            <person name="Goodstein D."/>
            <person name="Lemons D."/>
            <person name="Li W."/>
            <person name="Lyons J.B."/>
            <person name="Morris A."/>
            <person name="Nichols S."/>
            <person name="Richter D.J."/>
            <person name="Salamov A."/>
            <person name="Bork P."/>
            <person name="Lim W.A."/>
            <person name="Manning G."/>
            <person name="Miller W.T."/>
            <person name="McGinnis W."/>
            <person name="Shapiro H."/>
            <person name="Tjian R."/>
            <person name="Grigoriev I.V."/>
            <person name="Rokhsar D."/>
        </authorList>
    </citation>
    <scope>NUCLEOTIDE SEQUENCE [LARGE SCALE GENOMIC DNA]</scope>
    <source>
        <strain evidence="8">MX1 / ATCC 50154</strain>
    </source>
</reference>
<dbReference type="CDD" id="cd00159">
    <property type="entry name" value="RhoGAP"/>
    <property type="match status" value="1"/>
</dbReference>
<dbReference type="PANTHER" id="PTHR45808:SF2">
    <property type="entry name" value="RHO GTPASE-ACTIVATING PROTEIN 68F"/>
    <property type="match status" value="1"/>
</dbReference>
<organism evidence="7 8">
    <name type="scientific">Monosiga brevicollis</name>
    <name type="common">Choanoflagellate</name>
    <dbReference type="NCBI Taxonomy" id="81824"/>
    <lineage>
        <taxon>Eukaryota</taxon>
        <taxon>Choanoflagellata</taxon>
        <taxon>Craspedida</taxon>
        <taxon>Salpingoecidae</taxon>
        <taxon>Monosiga</taxon>
    </lineage>
</organism>
<dbReference type="GeneID" id="5887723"/>
<keyword evidence="8" id="KW-1185">Reference proteome</keyword>
<dbReference type="InterPro" id="IPR001781">
    <property type="entry name" value="Znf_LIM"/>
</dbReference>
<dbReference type="PROSITE" id="PS50023">
    <property type="entry name" value="LIM_DOMAIN_2"/>
    <property type="match status" value="1"/>
</dbReference>
<proteinExistence type="predicted"/>
<feature type="domain" description="LIM zinc-binding" evidence="5">
    <location>
        <begin position="24"/>
        <end position="85"/>
    </location>
</feature>
<feature type="domain" description="Rho-GAP" evidence="6">
    <location>
        <begin position="223"/>
        <end position="396"/>
    </location>
</feature>
<keyword evidence="3" id="KW-0440">LIM domain</keyword>